<reference evidence="3 4" key="1">
    <citation type="submission" date="2008-07" db="EMBL/GenBank/DDBJ databases">
        <authorList>
            <person name="El-Sayed N."/>
            <person name="Caler E."/>
            <person name="Inman J."/>
            <person name="Amedeo P."/>
            <person name="Hass B."/>
            <person name="Wortman J."/>
        </authorList>
    </citation>
    <scope>NUCLEOTIDE SEQUENCE [LARGE SCALE GENOMIC DNA]</scope>
    <source>
        <strain evidence="4">ATCC 50983 / TXsc</strain>
    </source>
</reference>
<dbReference type="RefSeq" id="XP_002773732.1">
    <property type="nucleotide sequence ID" value="XM_002773686.1"/>
</dbReference>
<dbReference type="GO" id="GO:0003729">
    <property type="term" value="F:mRNA binding"/>
    <property type="evidence" value="ECO:0007669"/>
    <property type="project" value="TreeGrafter"/>
</dbReference>
<evidence type="ECO:0000256" key="1">
    <source>
        <dbReference type="SAM" id="MobiDB-lite"/>
    </source>
</evidence>
<dbReference type="GeneID" id="9042298"/>
<organism evidence="4">
    <name type="scientific">Perkinsus marinus (strain ATCC 50983 / TXsc)</name>
    <dbReference type="NCBI Taxonomy" id="423536"/>
    <lineage>
        <taxon>Eukaryota</taxon>
        <taxon>Sar</taxon>
        <taxon>Alveolata</taxon>
        <taxon>Perkinsozoa</taxon>
        <taxon>Perkinsea</taxon>
        <taxon>Perkinsida</taxon>
        <taxon>Perkinsidae</taxon>
        <taxon>Perkinsus</taxon>
    </lineage>
</organism>
<keyword evidence="4" id="KW-1185">Reference proteome</keyword>
<proteinExistence type="predicted"/>
<dbReference type="PANTHER" id="PTHR12854:SF7">
    <property type="entry name" value="ATAXIN-2 HOMOLOG"/>
    <property type="match status" value="1"/>
</dbReference>
<dbReference type="Proteomes" id="UP000007800">
    <property type="component" value="Unassembled WGS sequence"/>
</dbReference>
<evidence type="ECO:0000313" key="4">
    <source>
        <dbReference type="Proteomes" id="UP000007800"/>
    </source>
</evidence>
<feature type="domain" description="LsmAD" evidence="2">
    <location>
        <begin position="266"/>
        <end position="328"/>
    </location>
</feature>
<dbReference type="OrthoDB" id="2275718at2759"/>
<feature type="region of interest" description="Disordered" evidence="1">
    <location>
        <begin position="350"/>
        <end position="373"/>
    </location>
</feature>
<dbReference type="InterPro" id="IPR045117">
    <property type="entry name" value="ATXN2-like"/>
</dbReference>
<name>C5LC65_PERM5</name>
<sequence length="452" mass="50108">MLGPSGTSIEATSGLPLPSNGSTPLDMLFASVLENDPLARLQGEWHGREDHKVYKVQGRSVHVSKDGVPLRTYDKLLQHKEGTIYWGSTGRYILDSSEFAEGRVSWRAKQGSSSFCWERQSDSRTGEAAVRPDLETVSPKFVKMNDLAEIEGRKRWYLLPSARTNYVHVHIKPMRKEVTTWWKLPSSVTNYVHLADRRSKGSVFRTDHEILAHLCNRPADDDDAASTHALRRVDEAWLDADTAATADLSATDSLEWDQFRVNEERFGVHTSFNWKLYTTDVPKNLSSAQRSKAETIAREIEKEESLRGKNVLRGTDDEEALYGAVIGTGRYAQPEGGIIAKGDNKTTTAAVVTSRQRRKSSPQRSTDVTGTQSVESGLAVDEGVIETVLASLQGLYVDKKGKQYFIEGKDSFAIDAETGAKGVSKPLVVTTKTGDSDTVSDSEMGYLWIVFV</sequence>
<dbReference type="EMBL" id="GG680918">
    <property type="protein sequence ID" value="EER05548.1"/>
    <property type="molecule type" value="Genomic_DNA"/>
</dbReference>
<dbReference type="Pfam" id="PF06741">
    <property type="entry name" value="LsmAD"/>
    <property type="match status" value="1"/>
</dbReference>
<dbReference type="InterPro" id="IPR009604">
    <property type="entry name" value="LsmAD_domain"/>
</dbReference>
<dbReference type="SMART" id="SM01272">
    <property type="entry name" value="LsmAD"/>
    <property type="match status" value="1"/>
</dbReference>
<dbReference type="PANTHER" id="PTHR12854">
    <property type="entry name" value="ATAXIN 2-RELATED"/>
    <property type="match status" value="1"/>
</dbReference>
<dbReference type="AlphaFoldDB" id="C5LC65"/>
<evidence type="ECO:0000313" key="3">
    <source>
        <dbReference type="EMBL" id="EER05548.1"/>
    </source>
</evidence>
<dbReference type="GO" id="GO:0034063">
    <property type="term" value="P:stress granule assembly"/>
    <property type="evidence" value="ECO:0007669"/>
    <property type="project" value="TreeGrafter"/>
</dbReference>
<accession>C5LC65</accession>
<dbReference type="InParanoid" id="C5LC65"/>
<evidence type="ECO:0000259" key="2">
    <source>
        <dbReference type="SMART" id="SM01272"/>
    </source>
</evidence>
<dbReference type="GO" id="GO:0010494">
    <property type="term" value="C:cytoplasmic stress granule"/>
    <property type="evidence" value="ECO:0007669"/>
    <property type="project" value="TreeGrafter"/>
</dbReference>
<gene>
    <name evidence="3" type="ORF">Pmar_PMAR011576</name>
</gene>
<protein>
    <recommendedName>
        <fullName evidence="2">LsmAD domain-containing protein</fullName>
    </recommendedName>
</protein>